<accession>L5MD96</accession>
<evidence type="ECO:0000313" key="2">
    <source>
        <dbReference type="Proteomes" id="UP000010556"/>
    </source>
</evidence>
<proteinExistence type="predicted"/>
<keyword evidence="2" id="KW-1185">Reference proteome</keyword>
<dbReference type="AlphaFoldDB" id="L5MD96"/>
<name>L5MD96_MYODS</name>
<protein>
    <submittedName>
        <fullName evidence="1">Uncharacterized protein</fullName>
    </submittedName>
</protein>
<dbReference type="EMBL" id="KB101680">
    <property type="protein sequence ID" value="ELK36230.1"/>
    <property type="molecule type" value="Genomic_DNA"/>
</dbReference>
<gene>
    <name evidence="1" type="ORF">MDA_GLEAN10009653</name>
</gene>
<reference evidence="2" key="1">
    <citation type="journal article" date="2013" name="Science">
        <title>Comparative analysis of bat genomes provides insight into the evolution of flight and immunity.</title>
        <authorList>
            <person name="Zhang G."/>
            <person name="Cowled C."/>
            <person name="Shi Z."/>
            <person name="Huang Z."/>
            <person name="Bishop-Lilly K.A."/>
            <person name="Fang X."/>
            <person name="Wynne J.W."/>
            <person name="Xiong Z."/>
            <person name="Baker M.L."/>
            <person name="Zhao W."/>
            <person name="Tachedjian M."/>
            <person name="Zhu Y."/>
            <person name="Zhou P."/>
            <person name="Jiang X."/>
            <person name="Ng J."/>
            <person name="Yang L."/>
            <person name="Wu L."/>
            <person name="Xiao J."/>
            <person name="Feng Y."/>
            <person name="Chen Y."/>
            <person name="Sun X."/>
            <person name="Zhang Y."/>
            <person name="Marsh G.A."/>
            <person name="Crameri G."/>
            <person name="Broder C.C."/>
            <person name="Frey K.G."/>
            <person name="Wang L.F."/>
            <person name="Wang J."/>
        </authorList>
    </citation>
    <scope>NUCLEOTIDE SEQUENCE [LARGE SCALE GENOMIC DNA]</scope>
</reference>
<sequence length="95" mass="10740">MREERTEVRRAKSCSAEARAAVRFLMEAGEMAFTMALRQVTLARQRGERIVPPRTPQPPSPFPDSPILVSNSFALLFSCRSDLWVLQELLSSPCF</sequence>
<dbReference type="Proteomes" id="UP000010556">
    <property type="component" value="Unassembled WGS sequence"/>
</dbReference>
<evidence type="ECO:0000313" key="1">
    <source>
        <dbReference type="EMBL" id="ELK36230.1"/>
    </source>
</evidence>
<organism evidence="1 2">
    <name type="scientific">Myotis davidii</name>
    <name type="common">David's myotis</name>
    <dbReference type="NCBI Taxonomy" id="225400"/>
    <lineage>
        <taxon>Eukaryota</taxon>
        <taxon>Metazoa</taxon>
        <taxon>Chordata</taxon>
        <taxon>Craniata</taxon>
        <taxon>Vertebrata</taxon>
        <taxon>Euteleostomi</taxon>
        <taxon>Mammalia</taxon>
        <taxon>Eutheria</taxon>
        <taxon>Laurasiatheria</taxon>
        <taxon>Chiroptera</taxon>
        <taxon>Yangochiroptera</taxon>
        <taxon>Vespertilionidae</taxon>
        <taxon>Myotis</taxon>
    </lineage>
</organism>